<dbReference type="SUPFAM" id="SSF50729">
    <property type="entry name" value="PH domain-like"/>
    <property type="match status" value="1"/>
</dbReference>
<evidence type="ECO:0000313" key="3">
    <source>
        <dbReference type="EMBL" id="CAI2369170.1"/>
    </source>
</evidence>
<feature type="compositionally biased region" description="Basic and acidic residues" evidence="2">
    <location>
        <begin position="386"/>
        <end position="416"/>
    </location>
</feature>
<dbReference type="Proteomes" id="UP001295684">
    <property type="component" value="Unassembled WGS sequence"/>
</dbReference>
<feature type="coiled-coil region" evidence="1">
    <location>
        <begin position="130"/>
        <end position="164"/>
    </location>
</feature>
<dbReference type="EMBL" id="CAMPGE010010320">
    <property type="protein sequence ID" value="CAI2369170.1"/>
    <property type="molecule type" value="Genomic_DNA"/>
</dbReference>
<comment type="caution">
    <text evidence="3">The sequence shown here is derived from an EMBL/GenBank/DDBJ whole genome shotgun (WGS) entry which is preliminary data.</text>
</comment>
<dbReference type="InterPro" id="IPR011993">
    <property type="entry name" value="PH-like_dom_sf"/>
</dbReference>
<evidence type="ECO:0000313" key="4">
    <source>
        <dbReference type="Proteomes" id="UP001295684"/>
    </source>
</evidence>
<evidence type="ECO:0008006" key="5">
    <source>
        <dbReference type="Google" id="ProtNLM"/>
    </source>
</evidence>
<accession>A0AAD1ULQ6</accession>
<feature type="compositionally biased region" description="Pro residues" evidence="2">
    <location>
        <begin position="288"/>
        <end position="341"/>
    </location>
</feature>
<name>A0AAD1ULQ6_EUPCR</name>
<evidence type="ECO:0000256" key="2">
    <source>
        <dbReference type="SAM" id="MobiDB-lite"/>
    </source>
</evidence>
<protein>
    <recommendedName>
        <fullName evidence="5">WH1 domain-containing protein</fullName>
    </recommendedName>
</protein>
<feature type="compositionally biased region" description="Basic and acidic residues" evidence="2">
    <location>
        <begin position="268"/>
        <end position="278"/>
    </location>
</feature>
<feature type="region of interest" description="Disordered" evidence="2">
    <location>
        <begin position="379"/>
        <end position="432"/>
    </location>
</feature>
<proteinExistence type="predicted"/>
<keyword evidence="4" id="KW-1185">Reference proteome</keyword>
<feature type="compositionally biased region" description="Acidic residues" evidence="2">
    <location>
        <begin position="420"/>
        <end position="432"/>
    </location>
</feature>
<organism evidence="3 4">
    <name type="scientific">Euplotes crassus</name>
    <dbReference type="NCBI Taxonomy" id="5936"/>
    <lineage>
        <taxon>Eukaryota</taxon>
        <taxon>Sar</taxon>
        <taxon>Alveolata</taxon>
        <taxon>Ciliophora</taxon>
        <taxon>Intramacronucleata</taxon>
        <taxon>Spirotrichea</taxon>
        <taxon>Hypotrichia</taxon>
        <taxon>Euplotida</taxon>
        <taxon>Euplotidae</taxon>
        <taxon>Moneuplotes</taxon>
    </lineage>
</organism>
<dbReference type="Gene3D" id="2.30.29.30">
    <property type="entry name" value="Pleckstrin-homology domain (PH domain)/Phosphotyrosine-binding domain (PTB)"/>
    <property type="match status" value="1"/>
</dbReference>
<reference evidence="3" key="1">
    <citation type="submission" date="2023-07" db="EMBL/GenBank/DDBJ databases">
        <authorList>
            <consortium name="AG Swart"/>
            <person name="Singh M."/>
            <person name="Singh A."/>
            <person name="Seah K."/>
            <person name="Emmerich C."/>
        </authorList>
    </citation>
    <scope>NUCLEOTIDE SEQUENCE</scope>
    <source>
        <strain evidence="3">DP1</strain>
    </source>
</reference>
<evidence type="ECO:0000256" key="1">
    <source>
        <dbReference type="SAM" id="Coils"/>
    </source>
</evidence>
<dbReference type="AlphaFoldDB" id="A0AAD1ULQ6"/>
<sequence>MIATSIDDLKDIKKFYEAKLKSQISSTKTITFVSFCRTYCCGSDKSWRDIRICGVLAVMMDRSRKAALIQVYNTSCKSSELELIFEIEMYINFSQTFSRLDTAVKNIVSFVYHQRYFAFEFPNESQAKFFINAVKSLEETEKSYKELKNKLKQQNKNIEKANKKGGFFSGIKSIFKGKKKVEQPKVTGFKKEQGISMNQFLIETTNVSPEIKDSYVKVMQQKLENAGIKKKHLKDPKFRKEVENIIKEHEAELTTNQAMGGGFNDPNEEIKNPDDIVKPKSQSVPTNLAPPPPPAPGPTGGGVPPPPGGIPGPPTPISSSGAPPPPPAPSGGMKAPPPPPVVNMTRTKDEEVVLKDARSTHIDKPEDSRPMSLLEELQNVQLKPASRVEKPKEDNMESKLQDLLNARREQLHKDGNSSESDCDDDESSDEFD</sequence>
<keyword evidence="1" id="KW-0175">Coiled coil</keyword>
<feature type="region of interest" description="Disordered" evidence="2">
    <location>
        <begin position="250"/>
        <end position="348"/>
    </location>
</feature>
<gene>
    <name evidence="3" type="ORF">ECRASSUSDP1_LOCUS10468</name>
</gene>